<keyword evidence="2" id="KW-0503">Monooxygenase</keyword>
<evidence type="ECO:0000259" key="1">
    <source>
        <dbReference type="PROSITE" id="PS51725"/>
    </source>
</evidence>
<dbReference type="Proteomes" id="UP000256310">
    <property type="component" value="Unassembled WGS sequence"/>
</dbReference>
<feature type="domain" description="ABM" evidence="1">
    <location>
        <begin position="2"/>
        <end position="93"/>
    </location>
</feature>
<dbReference type="PROSITE" id="PS51725">
    <property type="entry name" value="ABM"/>
    <property type="match status" value="1"/>
</dbReference>
<dbReference type="InterPro" id="IPR050744">
    <property type="entry name" value="AI-2_Isomerase_LsrG"/>
</dbReference>
<dbReference type="OrthoDB" id="287932at2"/>
<accession>A0A3D9FI97</accession>
<dbReference type="RefSeq" id="WP_116236633.1">
    <property type="nucleotide sequence ID" value="NZ_QRDP01000004.1"/>
</dbReference>
<protein>
    <submittedName>
        <fullName evidence="2">Quinol monooxygenase YgiN</fullName>
    </submittedName>
</protein>
<dbReference type="InterPro" id="IPR007138">
    <property type="entry name" value="ABM_dom"/>
</dbReference>
<dbReference type="Pfam" id="PF03992">
    <property type="entry name" value="ABM"/>
    <property type="match status" value="1"/>
</dbReference>
<name>A0A3D9FI97_9SPHN</name>
<comment type="caution">
    <text evidence="2">The sequence shown here is derived from an EMBL/GenBank/DDBJ whole genome shotgun (WGS) entry which is preliminary data.</text>
</comment>
<reference evidence="2 3" key="1">
    <citation type="submission" date="2018-07" db="EMBL/GenBank/DDBJ databases">
        <title>Genomic Encyclopedia of Type Strains, Phase IV (KMG-IV): sequencing the most valuable type-strain genomes for metagenomic binning, comparative biology and taxonomic classification.</title>
        <authorList>
            <person name="Goeker M."/>
        </authorList>
    </citation>
    <scope>NUCLEOTIDE SEQUENCE [LARGE SCALE GENOMIC DNA]</scope>
    <source>
        <strain evidence="2 3">DSM 26725</strain>
    </source>
</reference>
<dbReference type="PANTHER" id="PTHR33336">
    <property type="entry name" value="QUINOL MONOOXYGENASE YGIN-RELATED"/>
    <property type="match status" value="1"/>
</dbReference>
<dbReference type="EMBL" id="QRDP01000004">
    <property type="protein sequence ID" value="RED17348.1"/>
    <property type="molecule type" value="Genomic_DNA"/>
</dbReference>
<dbReference type="SUPFAM" id="SSF54909">
    <property type="entry name" value="Dimeric alpha+beta barrel"/>
    <property type="match status" value="1"/>
</dbReference>
<dbReference type="GO" id="GO:0004497">
    <property type="term" value="F:monooxygenase activity"/>
    <property type="evidence" value="ECO:0007669"/>
    <property type="project" value="UniProtKB-KW"/>
</dbReference>
<dbReference type="AlphaFoldDB" id="A0A3D9FI97"/>
<dbReference type="Gene3D" id="3.30.70.100">
    <property type="match status" value="1"/>
</dbReference>
<gene>
    <name evidence="2" type="ORF">DFR46_2394</name>
</gene>
<sequence>MIAIIATLTAKEGSAQKVEDALAAAAPAVRSDAEPDCHYYQPTRVAGEPNVFKVFEVYEDKAALAAHSATAHFAPLKELFATELSVPPVIDILDVFG</sequence>
<keyword evidence="3" id="KW-1185">Reference proteome</keyword>
<proteinExistence type="predicted"/>
<dbReference type="PANTHER" id="PTHR33336:SF15">
    <property type="entry name" value="ABM DOMAIN-CONTAINING PROTEIN"/>
    <property type="match status" value="1"/>
</dbReference>
<keyword evidence="2" id="KW-0560">Oxidoreductase</keyword>
<evidence type="ECO:0000313" key="2">
    <source>
        <dbReference type="EMBL" id="RED17348.1"/>
    </source>
</evidence>
<organism evidence="2 3">
    <name type="scientific">Parasphingopyxis lamellibrachiae</name>
    <dbReference type="NCBI Taxonomy" id="680125"/>
    <lineage>
        <taxon>Bacteria</taxon>
        <taxon>Pseudomonadati</taxon>
        <taxon>Pseudomonadota</taxon>
        <taxon>Alphaproteobacteria</taxon>
        <taxon>Sphingomonadales</taxon>
        <taxon>Sphingomonadaceae</taxon>
        <taxon>Parasphingopyxis</taxon>
    </lineage>
</organism>
<dbReference type="InterPro" id="IPR011008">
    <property type="entry name" value="Dimeric_a/b-barrel"/>
</dbReference>
<evidence type="ECO:0000313" key="3">
    <source>
        <dbReference type="Proteomes" id="UP000256310"/>
    </source>
</evidence>